<dbReference type="SUPFAM" id="SSF109604">
    <property type="entry name" value="HD-domain/PDEase-like"/>
    <property type="match status" value="1"/>
</dbReference>
<dbReference type="EMBL" id="JAVDQN010000002">
    <property type="protein sequence ID" value="MDR6375769.1"/>
    <property type="molecule type" value="Genomic_DNA"/>
</dbReference>
<feature type="domain" description="HD/PDEase" evidence="1">
    <location>
        <begin position="53"/>
        <end position="175"/>
    </location>
</feature>
<evidence type="ECO:0000313" key="2">
    <source>
        <dbReference type="EMBL" id="MDR6375769.1"/>
    </source>
</evidence>
<dbReference type="PANTHER" id="PTHR35569:SF1">
    <property type="entry name" value="CYANAMIDE HYDRATASE DDI2-RELATED"/>
    <property type="match status" value="1"/>
</dbReference>
<dbReference type="PANTHER" id="PTHR35569">
    <property type="entry name" value="CYANAMIDE HYDRATASE DDI2-RELATED"/>
    <property type="match status" value="1"/>
</dbReference>
<dbReference type="CDD" id="cd00077">
    <property type="entry name" value="HDc"/>
    <property type="match status" value="1"/>
</dbReference>
<dbReference type="Gene3D" id="1.10.3210.10">
    <property type="entry name" value="Hypothetical protein af1432"/>
    <property type="match status" value="1"/>
</dbReference>
<accession>A0ABU1KXV3</accession>
<keyword evidence="3" id="KW-1185">Reference proteome</keyword>
<dbReference type="InterPro" id="IPR003607">
    <property type="entry name" value="HD/PDEase_dom"/>
</dbReference>
<proteinExistence type="predicted"/>
<evidence type="ECO:0000313" key="3">
    <source>
        <dbReference type="Proteomes" id="UP001185254"/>
    </source>
</evidence>
<evidence type="ECO:0000259" key="1">
    <source>
        <dbReference type="SMART" id="SM00471"/>
    </source>
</evidence>
<comment type="caution">
    <text evidence="2">The sequence shown here is derived from an EMBL/GenBank/DDBJ whole genome shotgun (WGS) entry which is preliminary data.</text>
</comment>
<reference evidence="2 3" key="1">
    <citation type="submission" date="2023-07" db="EMBL/GenBank/DDBJ databases">
        <title>Sorghum-associated microbial communities from plants grown in Nebraska, USA.</title>
        <authorList>
            <person name="Schachtman D."/>
        </authorList>
    </citation>
    <scope>NUCLEOTIDE SEQUENCE [LARGE SCALE GENOMIC DNA]</scope>
    <source>
        <strain evidence="2 3">DS1039</strain>
    </source>
</reference>
<sequence>MREPATGGSRCQVPVNAGPDEWRRAMQTNGKSSVKIPDSKLAREVTELIRDTEDELLFMHSARVYLWGALLGERKGVTFDPELLYVAAMFHDIGLTSIYHESQLRFEVDGANAARDFLRSHRIAEADIDKVWNAVALHTTPGIPEHMHGEIALLQAGAGMDVAGRGFDEFTDEERDAVIAAYPRDPGFANRIIDAFYHGMKHRPGSTFGTFNDDFLAYKDPEFVRTNVCSIILNSNWEQRTTR</sequence>
<dbReference type="Proteomes" id="UP001185254">
    <property type="component" value="Unassembled WGS sequence"/>
</dbReference>
<name>A0ABU1KXV3_9BURK</name>
<dbReference type="InterPro" id="IPR006674">
    <property type="entry name" value="HD_domain"/>
</dbReference>
<organism evidence="2 3">
    <name type="scientific">Paraburkholderia caledonica</name>
    <dbReference type="NCBI Taxonomy" id="134536"/>
    <lineage>
        <taxon>Bacteria</taxon>
        <taxon>Pseudomonadati</taxon>
        <taxon>Pseudomonadota</taxon>
        <taxon>Betaproteobacteria</taxon>
        <taxon>Burkholderiales</taxon>
        <taxon>Burkholderiaceae</taxon>
        <taxon>Paraburkholderia</taxon>
    </lineage>
</organism>
<dbReference type="Pfam" id="PF01966">
    <property type="entry name" value="HD"/>
    <property type="match status" value="1"/>
</dbReference>
<dbReference type="SMART" id="SM00471">
    <property type="entry name" value="HDc"/>
    <property type="match status" value="1"/>
</dbReference>
<protein>
    <recommendedName>
        <fullName evidence="1">HD/PDEase domain-containing protein</fullName>
    </recommendedName>
</protein>
<gene>
    <name evidence="2" type="ORF">J2776_002469</name>
</gene>